<dbReference type="InterPro" id="IPR018030">
    <property type="entry name" value="Fimbrial_membr_usher_CS"/>
</dbReference>
<feature type="domain" description="PapC-like C-terminal" evidence="11">
    <location>
        <begin position="641"/>
        <end position="703"/>
    </location>
</feature>
<protein>
    <submittedName>
        <fullName evidence="13">Membrane protein</fullName>
    </submittedName>
</protein>
<evidence type="ECO:0000256" key="5">
    <source>
        <dbReference type="ARBA" id="ARBA00022558"/>
    </source>
</evidence>
<dbReference type="Gene3D" id="2.60.40.2070">
    <property type="match status" value="1"/>
</dbReference>
<dbReference type="EMBL" id="JNGI01000019">
    <property type="protein sequence ID" value="KNC94857.1"/>
    <property type="molecule type" value="Genomic_DNA"/>
</dbReference>
<keyword evidence="7" id="KW-0732">Signal</keyword>
<evidence type="ECO:0000313" key="14">
    <source>
        <dbReference type="Proteomes" id="UP000037393"/>
    </source>
</evidence>
<evidence type="ECO:0000259" key="12">
    <source>
        <dbReference type="Pfam" id="PF13954"/>
    </source>
</evidence>
<dbReference type="PANTHER" id="PTHR30451:SF21">
    <property type="entry name" value="FIMBRIAL USHER DOMAIN-CONTAINING PROTEIN YDET-RELATED"/>
    <property type="match status" value="1"/>
</dbReference>
<dbReference type="RefSeq" id="WP_049856210.1">
    <property type="nucleotide sequence ID" value="NZ_JNGI01000019.1"/>
</dbReference>
<dbReference type="STRING" id="379893.GCA_001297775_01168"/>
<dbReference type="Pfam" id="PF00577">
    <property type="entry name" value="Usher"/>
    <property type="match status" value="1"/>
</dbReference>
<feature type="domain" description="PapC N-terminal" evidence="12">
    <location>
        <begin position="13"/>
        <end position="68"/>
    </location>
</feature>
<proteinExistence type="inferred from homology"/>
<dbReference type="Pfam" id="PF13954">
    <property type="entry name" value="PapC_N"/>
    <property type="match status" value="1"/>
</dbReference>
<dbReference type="InterPro" id="IPR043142">
    <property type="entry name" value="PapC-like_C_sf"/>
</dbReference>
<evidence type="ECO:0000259" key="11">
    <source>
        <dbReference type="Pfam" id="PF13953"/>
    </source>
</evidence>
<dbReference type="GO" id="GO:0009297">
    <property type="term" value="P:pilus assembly"/>
    <property type="evidence" value="ECO:0007669"/>
    <property type="project" value="InterPro"/>
</dbReference>
<dbReference type="FunFam" id="2.60.40.3110:FF:000001">
    <property type="entry name" value="Putative fimbrial outer membrane usher"/>
    <property type="match status" value="1"/>
</dbReference>
<evidence type="ECO:0000256" key="8">
    <source>
        <dbReference type="ARBA" id="ARBA00023136"/>
    </source>
</evidence>
<keyword evidence="3 10" id="KW-0813">Transport</keyword>
<dbReference type="InterPro" id="IPR042186">
    <property type="entry name" value="FimD_plug_dom"/>
</dbReference>
<dbReference type="PROSITE" id="PS01151">
    <property type="entry name" value="FIMBRIAL_USHER"/>
    <property type="match status" value="1"/>
</dbReference>
<accession>A0A0L0H0X9</accession>
<dbReference type="GO" id="GO:0009279">
    <property type="term" value="C:cell outer membrane"/>
    <property type="evidence" value="ECO:0007669"/>
    <property type="project" value="UniProtKB-SubCell"/>
</dbReference>
<dbReference type="OrthoDB" id="6554712at2"/>
<dbReference type="PATRIC" id="fig|379893.4.peg.2562"/>
<comment type="subcellular location">
    <subcellularLocation>
        <location evidence="1 10">Cell outer membrane</location>
        <topology evidence="1 10">Multi-pass membrane protein</topology>
    </subcellularLocation>
</comment>
<keyword evidence="6 10" id="KW-0812">Transmembrane</keyword>
<evidence type="ECO:0000256" key="6">
    <source>
        <dbReference type="ARBA" id="ARBA00022692"/>
    </source>
</evidence>
<dbReference type="GO" id="GO:0015473">
    <property type="term" value="F:fimbrial usher porin activity"/>
    <property type="evidence" value="ECO:0007669"/>
    <property type="project" value="InterPro"/>
</dbReference>
<evidence type="ECO:0000256" key="9">
    <source>
        <dbReference type="ARBA" id="ARBA00023237"/>
    </source>
</evidence>
<dbReference type="Pfam" id="PF13953">
    <property type="entry name" value="PapC_C"/>
    <property type="match status" value="1"/>
</dbReference>
<evidence type="ECO:0000256" key="1">
    <source>
        <dbReference type="ARBA" id="ARBA00004571"/>
    </source>
</evidence>
<feature type="non-terminal residue" evidence="13">
    <location>
        <position position="1"/>
    </location>
</feature>
<dbReference type="PANTHER" id="PTHR30451">
    <property type="entry name" value="OUTER MEMBRANE USHER PROTEIN"/>
    <property type="match status" value="1"/>
</dbReference>
<keyword evidence="4" id="KW-1134">Transmembrane beta strand</keyword>
<keyword evidence="8 10" id="KW-0472">Membrane</keyword>
<evidence type="ECO:0000256" key="3">
    <source>
        <dbReference type="ARBA" id="ARBA00022448"/>
    </source>
</evidence>
<evidence type="ECO:0000256" key="4">
    <source>
        <dbReference type="ARBA" id="ARBA00022452"/>
    </source>
</evidence>
<dbReference type="InterPro" id="IPR000015">
    <property type="entry name" value="Fimb_usher"/>
</dbReference>
<name>A0A0L0H0X9_9ENTR</name>
<keyword evidence="14" id="KW-1185">Reference proteome</keyword>
<gene>
    <name evidence="13" type="ORF">GM31_12615</name>
</gene>
<reference evidence="13 14" key="1">
    <citation type="journal article" date="2015" name="Appl. Environ. Microbiol.">
        <title>The Enterobacterium Trabulsiella odontotermitis Presents Novel Adaptations Related to Its Association with Fungus-Growing Termites.</title>
        <authorList>
            <person name="Sapountzis P."/>
            <person name="Gruntjes T."/>
            <person name="Otani S."/>
            <person name="Estevez J."/>
            <person name="da Costa R.R."/>
            <person name="Plunkett G.3rd."/>
            <person name="Perna N.T."/>
            <person name="Poulsen M."/>
        </authorList>
    </citation>
    <scope>NUCLEOTIDE SEQUENCE [LARGE SCALE GENOMIC DNA]</scope>
    <source>
        <strain evidence="13 14">12</strain>
    </source>
</reference>
<dbReference type="InterPro" id="IPR025885">
    <property type="entry name" value="PapC_N"/>
</dbReference>
<keyword evidence="9 10" id="KW-0998">Cell outer membrane</keyword>
<dbReference type="SUPFAM" id="SSF141729">
    <property type="entry name" value="FimD N-terminal domain-like"/>
    <property type="match status" value="1"/>
</dbReference>
<dbReference type="InterPro" id="IPR025949">
    <property type="entry name" value="PapC-like_C"/>
</dbReference>
<evidence type="ECO:0000256" key="10">
    <source>
        <dbReference type="RuleBase" id="RU003884"/>
    </source>
</evidence>
<dbReference type="Gene3D" id="2.60.40.2610">
    <property type="entry name" value="Outer membrane usher protein FimD, plug domain"/>
    <property type="match status" value="1"/>
</dbReference>
<evidence type="ECO:0000256" key="2">
    <source>
        <dbReference type="ARBA" id="ARBA00008064"/>
    </source>
</evidence>
<dbReference type="InterPro" id="IPR037224">
    <property type="entry name" value="PapC_N_sf"/>
</dbReference>
<dbReference type="Gene3D" id="3.10.20.410">
    <property type="match status" value="1"/>
</dbReference>
<keyword evidence="5 10" id="KW-1029">Fimbrium biogenesis</keyword>
<organism evidence="13 14">
    <name type="scientific">Trabulsiella odontotermitis</name>
    <dbReference type="NCBI Taxonomy" id="379893"/>
    <lineage>
        <taxon>Bacteria</taxon>
        <taxon>Pseudomonadati</taxon>
        <taxon>Pseudomonadota</taxon>
        <taxon>Gammaproteobacteria</taxon>
        <taxon>Enterobacterales</taxon>
        <taxon>Enterobacteriaceae</taxon>
        <taxon>Trabulsiella</taxon>
    </lineage>
</organism>
<evidence type="ECO:0000256" key="7">
    <source>
        <dbReference type="ARBA" id="ARBA00022729"/>
    </source>
</evidence>
<evidence type="ECO:0000313" key="13">
    <source>
        <dbReference type="EMBL" id="KNC94857.1"/>
    </source>
</evidence>
<comment type="similarity">
    <text evidence="2 10">Belongs to the fimbrial export usher family.</text>
</comment>
<dbReference type="Gene3D" id="2.60.40.3110">
    <property type="match status" value="1"/>
</dbReference>
<dbReference type="AlphaFoldDB" id="A0A0L0H0X9"/>
<comment type="caution">
    <text evidence="13">The sequence shown here is derived from an EMBL/GenBank/DDBJ whole genome shotgun (WGS) entry which is preliminary data.</text>
</comment>
<sequence>LAALPADEPLPEPLGHYIPAADNRYNFTTQTLNLSLPQAAVHAVSAGYVDPSRWDDGLPVLFTDYAWSGRENHSGGGTDDNSQYINLRTGVNLGGWRIRHYSAWSQTSDTRRWQTIGSWLQHDLRFLKAQFVAGQSSTRGDVFDSVQFEGVNIASDEEMLPVSERGFAPVIRGVANSNAVVTVKQNGYTLYQANVAPGAFEISDIYASTNSGDLQVSVKEADGTEHNFTQPFSSVALMQRPRHWRFETTVGRYRSQEGNDDREPTFIQASAIYGLSNIITIYGGLTAADHYTALASGTGINLGRFGGLSLDVTAARTELPQQKTSDGQSWRLLYSSSIDATNTHLTLASYRYSTRGYYSFADANHVQDDRDDWRDDYNKRNRIQFSISQPFSNGSIYLNGYQQNYWGTSRKARSLSGGMSYQYAGISYHVTLTRAETDSGDDDRMIAFGVSIPLNRWLANSWTSYSLSNSKNGGTQQNLGLSGTLLEDRSLNYSLQQSHSDQQPGNSSSIYSTWRSPFGNLSGGYYSASGGDRQISYGASGGIVVHPRGVTLSQPLGDQFAIVDTAGASDLHFQNQYGIRTDWAGNAIIPSLTAWQENRIAIDTTTLPDDVDSNNTAITVVPSRNAAVRAHFTAHIGYRVLLTLTLPDGKPVPFGAIASIPDAQNSGIVDEGGVLYMAGIAENTTVTVKWGANSQCNAVVQLPASSPARIKMITAVCRQEAQS</sequence>
<dbReference type="Proteomes" id="UP000037393">
    <property type="component" value="Unassembled WGS sequence"/>
</dbReference>